<protein>
    <recommendedName>
        <fullName evidence="6">LisH domain-containing protein</fullName>
    </recommendedName>
</protein>
<evidence type="ECO:0000256" key="2">
    <source>
        <dbReference type="ARBA" id="ARBA00023242"/>
    </source>
</evidence>
<feature type="compositionally biased region" description="Basic residues" evidence="3">
    <location>
        <begin position="882"/>
        <end position="893"/>
    </location>
</feature>
<dbReference type="EMBL" id="SPLM01000004">
    <property type="protein sequence ID" value="TMW67393.1"/>
    <property type="molecule type" value="Genomic_DNA"/>
</dbReference>
<dbReference type="InterPro" id="IPR033270">
    <property type="entry name" value="VPRBP/DCAF1"/>
</dbReference>
<sequence>MRATAMERDPDELMEELEAALFQLTQDVVAVEGADVEVTTKLNMIAEMLEDAESAFRKDRTPPYRREGHLIGNLLQVLEQQDEFYPTLESKLSELTDNRVKAAACRVLLATVPVNSRFIVRLLYDEEMLEHMCEYAGDAEPPLRCYATGLLAVGLRDRSVADIVVNKDTPVKLLQRVRLYASKLERERHHATKYIQENLRNANSGRARRVGGSSGLNQGSKASTTNPTRSGPTLKRKFSESGMRGAGEIGAASDGDVVASQVSMVDDSDSIDSTLETSSFHTQQGTDEEQLATAASAGLLAFQPDPQQHEEDLKKIVMLELLYTLDCIGLMGEYLELFAPALKEDIIGTIVTFLYSKNPTVLSHILKLTSHFLAHKKFCFSLVDAGGVDLIFATAKRYQSTGQPGLLDRSLSMCLHGLASSSAVIEKILLTSPEPLLSTSFGLLSSPNDRARQNAVVFYGLTLPFKQVDFESDSIVQEWTCHAPSSAIVDLETNESTRMQSANRLILTGSAALTPFGVSEVALWDVKSMETARWRFSGGLLPRFNNFGDRIVALDARAAEDDQDMDEEADVTGAVMVDIATGNVLCELKDTMHSNDYKRATNCCFSTDDSTILTGGILWDARIPTRALYKFDKLSNVGYGCFHPNGNEIIINSAVWDLRTFQLLRMVPALDKCNVRFNSVGSVMFSYNPHQLTEDIERRRGRAKTWFRVLDARDYREISTIELERPIYDLSIDQKSSLLSVVEGRYLDAESYVDDDPVCRLYEVGRKRPSEDDSDVEDAHDQDSDAMDEDEFDESESATDEEEDEEEEEDDDDGEEDDDDEEEEGEGDDGYAQYYYDDEGAGDDDGDGLRYVEVDDQDGSEDDEEYEDEDGDVEEDSEQRSPRHHRRRSRTSRRTPMLSARDIHFLLEIPDTEYYDVHDEYSSEEDDEDNDEEEE</sequence>
<dbReference type="PANTHER" id="PTHR13129:SF4">
    <property type="entry name" value="DDB1- AND CUL4-ASSOCIATED FACTOR 1"/>
    <property type="match status" value="1"/>
</dbReference>
<accession>A0A8K1FRA3</accession>
<feature type="compositionally biased region" description="Polar residues" evidence="3">
    <location>
        <begin position="216"/>
        <end position="231"/>
    </location>
</feature>
<dbReference type="GO" id="GO:0016567">
    <property type="term" value="P:protein ubiquitination"/>
    <property type="evidence" value="ECO:0007669"/>
    <property type="project" value="InterPro"/>
</dbReference>
<evidence type="ECO:0000256" key="3">
    <source>
        <dbReference type="SAM" id="MobiDB-lite"/>
    </source>
</evidence>
<feature type="region of interest" description="Disordered" evidence="3">
    <location>
        <begin position="765"/>
        <end position="935"/>
    </location>
</feature>
<dbReference type="GO" id="GO:0005634">
    <property type="term" value="C:nucleus"/>
    <property type="evidence" value="ECO:0007669"/>
    <property type="project" value="UniProtKB-SubCell"/>
</dbReference>
<evidence type="ECO:0008006" key="6">
    <source>
        <dbReference type="Google" id="ProtNLM"/>
    </source>
</evidence>
<dbReference type="InterPro" id="IPR016024">
    <property type="entry name" value="ARM-type_fold"/>
</dbReference>
<feature type="compositionally biased region" description="Acidic residues" evidence="3">
    <location>
        <begin position="922"/>
        <end position="935"/>
    </location>
</feature>
<comment type="subcellular location">
    <subcellularLocation>
        <location evidence="1">Nucleus</location>
    </subcellularLocation>
</comment>
<dbReference type="InterPro" id="IPR011047">
    <property type="entry name" value="Quinoprotein_ADH-like_sf"/>
</dbReference>
<dbReference type="OrthoDB" id="27563at2759"/>
<reference evidence="4" key="1">
    <citation type="submission" date="2019-03" db="EMBL/GenBank/DDBJ databases">
        <title>Long read genome sequence of the mycoparasitic Pythium oligandrum ATCC 38472 isolated from sugarbeet rhizosphere.</title>
        <authorList>
            <person name="Gaulin E."/>
        </authorList>
    </citation>
    <scope>NUCLEOTIDE SEQUENCE</scope>
    <source>
        <strain evidence="4">ATCC 38472_TT</strain>
    </source>
</reference>
<feature type="compositionally biased region" description="Acidic residues" evidence="3">
    <location>
        <begin position="784"/>
        <end position="829"/>
    </location>
</feature>
<comment type="caution">
    <text evidence="4">The sequence shown here is derived from an EMBL/GenBank/DDBJ whole genome shotgun (WGS) entry which is preliminary data.</text>
</comment>
<evidence type="ECO:0000313" key="5">
    <source>
        <dbReference type="Proteomes" id="UP000794436"/>
    </source>
</evidence>
<dbReference type="AlphaFoldDB" id="A0A8K1FRA3"/>
<organism evidence="4 5">
    <name type="scientific">Pythium oligandrum</name>
    <name type="common">Mycoparasitic fungus</name>
    <dbReference type="NCBI Taxonomy" id="41045"/>
    <lineage>
        <taxon>Eukaryota</taxon>
        <taxon>Sar</taxon>
        <taxon>Stramenopiles</taxon>
        <taxon>Oomycota</taxon>
        <taxon>Peronosporomycetes</taxon>
        <taxon>Pythiales</taxon>
        <taxon>Pythiaceae</taxon>
        <taxon>Pythium</taxon>
    </lineage>
</organism>
<name>A0A8K1FRA3_PYTOL</name>
<gene>
    <name evidence="4" type="ORF">Poli38472_011013</name>
</gene>
<feature type="compositionally biased region" description="Acidic residues" evidence="3">
    <location>
        <begin position="854"/>
        <end position="877"/>
    </location>
</feature>
<feature type="compositionally biased region" description="Acidic residues" evidence="3">
    <location>
        <begin position="836"/>
        <end position="846"/>
    </location>
</feature>
<dbReference type="Proteomes" id="UP000794436">
    <property type="component" value="Unassembled WGS sequence"/>
</dbReference>
<evidence type="ECO:0000313" key="4">
    <source>
        <dbReference type="EMBL" id="TMW67393.1"/>
    </source>
</evidence>
<dbReference type="SUPFAM" id="SSF48371">
    <property type="entry name" value="ARM repeat"/>
    <property type="match status" value="1"/>
</dbReference>
<feature type="region of interest" description="Disordered" evidence="3">
    <location>
        <begin position="195"/>
        <end position="250"/>
    </location>
</feature>
<evidence type="ECO:0000256" key="1">
    <source>
        <dbReference type="ARBA" id="ARBA00004123"/>
    </source>
</evidence>
<dbReference type="SUPFAM" id="SSF50998">
    <property type="entry name" value="Quinoprotein alcohol dehydrogenase-like"/>
    <property type="match status" value="1"/>
</dbReference>
<feature type="compositionally biased region" description="Basic and acidic residues" evidence="3">
    <location>
        <begin position="765"/>
        <end position="783"/>
    </location>
</feature>
<keyword evidence="5" id="KW-1185">Reference proteome</keyword>
<dbReference type="GO" id="GO:0080008">
    <property type="term" value="C:Cul4-RING E3 ubiquitin ligase complex"/>
    <property type="evidence" value="ECO:0007669"/>
    <property type="project" value="TreeGrafter"/>
</dbReference>
<dbReference type="Gene3D" id="2.130.10.10">
    <property type="entry name" value="YVTN repeat-like/Quinoprotein amine dehydrogenase"/>
    <property type="match status" value="1"/>
</dbReference>
<keyword evidence="2" id="KW-0539">Nucleus</keyword>
<proteinExistence type="predicted"/>
<dbReference type="InterPro" id="IPR015943">
    <property type="entry name" value="WD40/YVTN_repeat-like_dom_sf"/>
</dbReference>
<dbReference type="PANTHER" id="PTHR13129">
    <property type="entry name" value="VPRBP PROTEIN-RELATED"/>
    <property type="match status" value="1"/>
</dbReference>